<organism evidence="1 2">
    <name type="scientific">Paenibacillus campinasensis</name>
    <dbReference type="NCBI Taxonomy" id="66347"/>
    <lineage>
        <taxon>Bacteria</taxon>
        <taxon>Bacillati</taxon>
        <taxon>Bacillota</taxon>
        <taxon>Bacilli</taxon>
        <taxon>Bacillales</taxon>
        <taxon>Paenibacillaceae</taxon>
        <taxon>Paenibacillus</taxon>
    </lineage>
</organism>
<name>A0A268ENJ4_9BACL</name>
<dbReference type="RefSeq" id="WP_095266429.1">
    <property type="nucleotide sequence ID" value="NZ_NPBY01000051.1"/>
</dbReference>
<evidence type="ECO:0000313" key="2">
    <source>
        <dbReference type="Proteomes" id="UP000215596"/>
    </source>
</evidence>
<dbReference type="Proteomes" id="UP000215596">
    <property type="component" value="Unassembled WGS sequence"/>
</dbReference>
<sequence>MMKSEYTTQEHLNILIDDKPLDILLHEIYPDKLLLGLVPTIVEWLDSNDEVELVYSRFVSNQSQAILPILMCPDDCDFSCTIIVAEVVSNEESVRWNRIGIDNSERSDINKTGTIVEWLEKVPAFCFDINDYKQLERIYRQAKK</sequence>
<dbReference type="AlphaFoldDB" id="A0A268ENJ4"/>
<dbReference type="OrthoDB" id="2087346at2"/>
<reference evidence="1 2" key="1">
    <citation type="submission" date="2017-07" db="EMBL/GenBank/DDBJ databases">
        <title>Isolation and whole genome analysis of endospore-forming bacteria from heroin.</title>
        <authorList>
            <person name="Kalinowski J."/>
            <person name="Ahrens B."/>
            <person name="Al-Dilaimi A."/>
            <person name="Winkler A."/>
            <person name="Wibberg D."/>
            <person name="Schleenbecker U."/>
            <person name="Ruckert C."/>
            <person name="Wolfel R."/>
            <person name="Grass G."/>
        </authorList>
    </citation>
    <scope>NUCLEOTIDE SEQUENCE [LARGE SCALE GENOMIC DNA]</scope>
    <source>
        <strain evidence="1 2">7537-G1</strain>
    </source>
</reference>
<protein>
    <submittedName>
        <fullName evidence="1">Uncharacterized protein</fullName>
    </submittedName>
</protein>
<evidence type="ECO:0000313" key="1">
    <source>
        <dbReference type="EMBL" id="PAD74697.1"/>
    </source>
</evidence>
<comment type="caution">
    <text evidence="1">The sequence shown here is derived from an EMBL/GenBank/DDBJ whole genome shotgun (WGS) entry which is preliminary data.</text>
</comment>
<dbReference type="EMBL" id="NPBY01000051">
    <property type="protein sequence ID" value="PAD74697.1"/>
    <property type="molecule type" value="Genomic_DNA"/>
</dbReference>
<gene>
    <name evidence="1" type="ORF">CHH67_17135</name>
</gene>
<proteinExistence type="predicted"/>
<accession>A0A268ENJ4</accession>